<dbReference type="InterPro" id="IPR035903">
    <property type="entry name" value="HesB-like_dom_sf"/>
</dbReference>
<gene>
    <name evidence="2" type="ORF">E1N52_43000</name>
</gene>
<name>A0A4V2ZUM0_9BURK</name>
<dbReference type="SUPFAM" id="SSF89360">
    <property type="entry name" value="HesB-like domain"/>
    <property type="match status" value="1"/>
</dbReference>
<dbReference type="Proteomes" id="UP000295606">
    <property type="component" value="Unassembled WGS sequence"/>
</dbReference>
<dbReference type="GO" id="GO:0016226">
    <property type="term" value="P:iron-sulfur cluster assembly"/>
    <property type="evidence" value="ECO:0007669"/>
    <property type="project" value="TreeGrafter"/>
</dbReference>
<proteinExistence type="predicted"/>
<dbReference type="OrthoDB" id="9801228at2"/>
<dbReference type="AlphaFoldDB" id="A0A4V2ZUM0"/>
<dbReference type="GO" id="GO:0051537">
    <property type="term" value="F:2 iron, 2 sulfur cluster binding"/>
    <property type="evidence" value="ECO:0007669"/>
    <property type="project" value="TreeGrafter"/>
</dbReference>
<evidence type="ECO:0000259" key="1">
    <source>
        <dbReference type="Pfam" id="PF01521"/>
    </source>
</evidence>
<evidence type="ECO:0000313" key="2">
    <source>
        <dbReference type="EMBL" id="TDG01495.1"/>
    </source>
</evidence>
<organism evidence="2 3">
    <name type="scientific">Paraburkholderia guartelaensis</name>
    <dbReference type="NCBI Taxonomy" id="2546446"/>
    <lineage>
        <taxon>Bacteria</taxon>
        <taxon>Pseudomonadati</taxon>
        <taxon>Pseudomonadota</taxon>
        <taxon>Betaproteobacteria</taxon>
        <taxon>Burkholderiales</taxon>
        <taxon>Burkholderiaceae</taxon>
        <taxon>Paraburkholderia</taxon>
    </lineage>
</organism>
<feature type="domain" description="Core" evidence="1">
    <location>
        <begin position="17"/>
        <end position="115"/>
    </location>
</feature>
<comment type="caution">
    <text evidence="2">The sequence shown here is derived from an EMBL/GenBank/DDBJ whole genome shotgun (WGS) entry which is preliminary data.</text>
</comment>
<dbReference type="Pfam" id="PF01521">
    <property type="entry name" value="Fe-S_biosyn"/>
    <property type="match status" value="1"/>
</dbReference>
<reference evidence="2 3" key="1">
    <citation type="submission" date="2019-03" db="EMBL/GenBank/DDBJ databases">
        <title>Paraburkholderia sp. isolated from native Mimosa gymnas in Guartela State Park, Brazil.</title>
        <authorList>
            <person name="Paulitsch F."/>
            <person name="Hungria M."/>
            <person name="Delamuta J.R.M."/>
            <person name="Ribeiro R.A."/>
            <person name="Dall'Agnol R."/>
            <person name="Silva J.S.B."/>
        </authorList>
    </citation>
    <scope>NUCLEOTIDE SEQUENCE [LARGE SCALE GENOMIC DNA]</scope>
    <source>
        <strain evidence="2 3">CNPSo 3008</strain>
    </source>
</reference>
<dbReference type="PANTHER" id="PTHR10072">
    <property type="entry name" value="IRON-SULFUR CLUSTER ASSEMBLY PROTEIN"/>
    <property type="match status" value="1"/>
</dbReference>
<dbReference type="EMBL" id="SMOD01000109">
    <property type="protein sequence ID" value="TDG01495.1"/>
    <property type="molecule type" value="Genomic_DNA"/>
</dbReference>
<dbReference type="InterPro" id="IPR050322">
    <property type="entry name" value="Fe-S_cluster_asmbl/transfer"/>
</dbReference>
<dbReference type="Gene3D" id="2.60.300.12">
    <property type="entry name" value="HesB-like domain"/>
    <property type="match status" value="1"/>
</dbReference>
<evidence type="ECO:0000313" key="3">
    <source>
        <dbReference type="Proteomes" id="UP000295606"/>
    </source>
</evidence>
<accession>A0A4V2ZUM0</accession>
<dbReference type="GO" id="GO:0005737">
    <property type="term" value="C:cytoplasm"/>
    <property type="evidence" value="ECO:0007669"/>
    <property type="project" value="TreeGrafter"/>
</dbReference>
<dbReference type="RefSeq" id="WP_133191141.1">
    <property type="nucleotide sequence ID" value="NZ_SMOD01000109.1"/>
</dbReference>
<protein>
    <submittedName>
        <fullName evidence="2">Iron-sulfur cluster assembly accessory protein</fullName>
    </submittedName>
</protein>
<sequence>MISQRSSISTAPACEFFTFTARAANEAAELVAQSHEAPLYIRLRAEFRAGGQLEYSIVLVDSVSDFDTKVFTQGLTVFVDETSLRYFIGTRIDYEEDTPLPRFVIEIPSASTSCGRSESFSSCPR</sequence>
<dbReference type="PANTHER" id="PTHR10072:SF41">
    <property type="entry name" value="IRON-SULFUR CLUSTER ASSEMBLY 1 HOMOLOG, MITOCHONDRIAL"/>
    <property type="match status" value="1"/>
</dbReference>
<dbReference type="InterPro" id="IPR000361">
    <property type="entry name" value="ATAP_core_dom"/>
</dbReference>